<dbReference type="PROSITE" id="PS51257">
    <property type="entry name" value="PROKAR_LIPOPROTEIN"/>
    <property type="match status" value="1"/>
</dbReference>
<feature type="region of interest" description="Disordered" evidence="1">
    <location>
        <begin position="22"/>
        <end position="46"/>
    </location>
</feature>
<keyword evidence="3" id="KW-1185">Reference proteome</keyword>
<protein>
    <recommendedName>
        <fullName evidence="4">Lipoprotein</fullName>
    </recommendedName>
</protein>
<dbReference type="RefSeq" id="WP_021814106.1">
    <property type="nucleotide sequence ID" value="NZ_AUSW01000025.1"/>
</dbReference>
<dbReference type="Proteomes" id="UP000016761">
    <property type="component" value="Unassembled WGS sequence"/>
</dbReference>
<proteinExistence type="predicted"/>
<dbReference type="AlphaFoldDB" id="U4T498"/>
<gene>
    <name evidence="2" type="ORF">M917_1462</name>
</gene>
<evidence type="ECO:0000313" key="3">
    <source>
        <dbReference type="Proteomes" id="UP000016761"/>
    </source>
</evidence>
<reference evidence="2 3" key="1">
    <citation type="journal article" date="2013" name="Genome Announc.">
        <title>Draft Genome Sequence of Psychrobacter aquaticus Strain CMS 56T, Isolated from a Cyanobacterial Mat Sample Collected from Water Bodies in the McMurdo Dry Valley Region of Antarctica.</title>
        <authorList>
            <person name="Reddy G.S."/>
            <person name="Ara S."/>
            <person name="Singh A."/>
            <person name="Kumar Pinnaka A."/>
            <person name="Shivaji S."/>
        </authorList>
    </citation>
    <scope>NUCLEOTIDE SEQUENCE [LARGE SCALE GENOMIC DNA]</scope>
    <source>
        <strain evidence="2 3">CMS 56</strain>
    </source>
</reference>
<sequence length="294" mass="31716">MDIRYSSLLLASILALSGCGSDSDSNASVNEPTIPEQPNPEQPLPEETQNQVFGFAFDGTTDLSNIYGTDAVVQRLVVDTSGEYWLINNNTIDANGEQLDPLPSKSVIGLTHGKFGEEMVDGYYPSLSTDFITDFTAFNSMRSVFNLGAKAVNDDTLKMMYQYSSGNSTTINSNASLMKNDIPMKESIEQQIGQYTGTLTGASDGRFGLGLGTLTINANGTFSIIDTRQCMIQGTLDNSTVSKFTVVNATIDASSERCPLENGEAEGIRLIDKEGGTIVFTTPNDNNGYIFNYA</sequence>
<feature type="compositionally biased region" description="Polar residues" evidence="1">
    <location>
        <begin position="22"/>
        <end position="31"/>
    </location>
</feature>
<comment type="caution">
    <text evidence="2">The sequence shown here is derived from an EMBL/GenBank/DDBJ whole genome shotgun (WGS) entry which is preliminary data.</text>
</comment>
<evidence type="ECO:0000313" key="2">
    <source>
        <dbReference type="EMBL" id="ERL55725.1"/>
    </source>
</evidence>
<name>U4T498_9GAMM</name>
<organism evidence="2 3">
    <name type="scientific">Psychrobacter aquaticus CMS 56</name>
    <dbReference type="NCBI Taxonomy" id="1354303"/>
    <lineage>
        <taxon>Bacteria</taxon>
        <taxon>Pseudomonadati</taxon>
        <taxon>Pseudomonadota</taxon>
        <taxon>Gammaproteobacteria</taxon>
        <taxon>Moraxellales</taxon>
        <taxon>Moraxellaceae</taxon>
        <taxon>Psychrobacter</taxon>
    </lineage>
</organism>
<dbReference type="EMBL" id="AUSW01000025">
    <property type="protein sequence ID" value="ERL55725.1"/>
    <property type="molecule type" value="Genomic_DNA"/>
</dbReference>
<accession>U4T498</accession>
<evidence type="ECO:0000256" key="1">
    <source>
        <dbReference type="SAM" id="MobiDB-lite"/>
    </source>
</evidence>
<dbReference type="PATRIC" id="fig|1354303.4.peg.1444"/>
<evidence type="ECO:0008006" key="4">
    <source>
        <dbReference type="Google" id="ProtNLM"/>
    </source>
</evidence>